<organism evidence="4 5">
    <name type="scientific">Dietzia timorensis</name>
    <dbReference type="NCBI Taxonomy" id="499555"/>
    <lineage>
        <taxon>Bacteria</taxon>
        <taxon>Bacillati</taxon>
        <taxon>Actinomycetota</taxon>
        <taxon>Actinomycetes</taxon>
        <taxon>Mycobacteriales</taxon>
        <taxon>Dietziaceae</taxon>
        <taxon>Dietzia</taxon>
    </lineage>
</organism>
<reference evidence="4" key="1">
    <citation type="journal article" date="2021" name="PeerJ">
        <title>Extensive microbial diversity within the chicken gut microbiome revealed by metagenomics and culture.</title>
        <authorList>
            <person name="Gilroy R."/>
            <person name="Ravi A."/>
            <person name="Getino M."/>
            <person name="Pursley I."/>
            <person name="Horton D.L."/>
            <person name="Alikhan N.F."/>
            <person name="Baker D."/>
            <person name="Gharbi K."/>
            <person name="Hall N."/>
            <person name="Watson M."/>
            <person name="Adriaenssens E.M."/>
            <person name="Foster-Nyarko E."/>
            <person name="Jarju S."/>
            <person name="Secka A."/>
            <person name="Antonio M."/>
            <person name="Oren A."/>
            <person name="Chaudhuri R.R."/>
            <person name="La Ragione R."/>
            <person name="Hildebrand F."/>
            <person name="Pallen M.J."/>
        </authorList>
    </citation>
    <scope>NUCLEOTIDE SEQUENCE</scope>
    <source>
        <strain evidence="4">ChiGjej1B1-18357</strain>
    </source>
</reference>
<name>A0A921F718_9ACTN</name>
<feature type="transmembrane region" description="Helical" evidence="2">
    <location>
        <begin position="27"/>
        <end position="48"/>
    </location>
</feature>
<feature type="region of interest" description="Disordered" evidence="1">
    <location>
        <begin position="1"/>
        <end position="23"/>
    </location>
</feature>
<evidence type="ECO:0000259" key="3">
    <source>
        <dbReference type="PROSITE" id="PS50234"/>
    </source>
</evidence>
<comment type="caution">
    <text evidence="4">The sequence shown here is derived from an EMBL/GenBank/DDBJ whole genome shotgun (WGS) entry which is preliminary data.</text>
</comment>
<dbReference type="AlphaFoldDB" id="A0A921F718"/>
<dbReference type="InterPro" id="IPR002035">
    <property type="entry name" value="VWF_A"/>
</dbReference>
<dbReference type="Proteomes" id="UP000776650">
    <property type="component" value="Unassembled WGS sequence"/>
</dbReference>
<dbReference type="Pfam" id="PF13519">
    <property type="entry name" value="VWA_2"/>
    <property type="match status" value="1"/>
</dbReference>
<dbReference type="InterPro" id="IPR036465">
    <property type="entry name" value="vWFA_dom_sf"/>
</dbReference>
<dbReference type="PROSITE" id="PS50234">
    <property type="entry name" value="VWFA"/>
    <property type="match status" value="1"/>
</dbReference>
<proteinExistence type="predicted"/>
<dbReference type="EMBL" id="DYXM01000239">
    <property type="protein sequence ID" value="HJE91809.1"/>
    <property type="molecule type" value="Genomic_DNA"/>
</dbReference>
<feature type="region of interest" description="Disordered" evidence="1">
    <location>
        <begin position="427"/>
        <end position="455"/>
    </location>
</feature>
<sequence length="716" mass="74777">MPSTFLVRRAGNTENSRYDGGRAARPAGSVFAAGVVGAVLLAWAAAFAPMATAQGDQADDSGGESQAAIVMDASSSMLEPDEGGTRMDVAKRAATELVDSLPETANVGMLAYGTGVSDAPENQERGCEDIRTLAPVGRVDKDGLKSEIDGLQAQGYTPIGNALRVAGDELSGEGERSIILVSDGIDTCAPPPPCEVAKELAGEGIGLAVHVVGFKADEATRQELECIAGETGGSYRQADDAAALTESLKFLTQRAMETYETAGTEFEFADNPDEAKYLGEGLYQTEVTTHAGSASEAEEQFFRVAVPEGMHARVAVTPLPLINENSVRGGQGVGARLDGVNESDSDCTGRDRSTYGSTQAGGFNSAESASLYIDGDDVDGCAMDEWAVQAQFSSLDLGGDSRPENIPVEVSVQFEPALTDEEVAALPAGSSGSAPELSDLPLAEPRPVSGGNSFGNATAITEGTYSDSMVPGETRYYSFPVEWGQRPQVTFKAPPSVRDTNENMGIGIFGPMRNDVADETLHFYDEEKTKNVAVDRSIEYSNRFENEGGKDRALAGTHYVAVSMRVDSQDPGGIEQPFEFAVAAPGEPSEGPDWEPLNEPGPEPADTPPSSSGAAHSEPADGTDSVNDNDVAASAAGDDGGTNMWLIVGGGIIAAVAAVAAFAAVLLSRGKRRNAADGRWGQPGQYRSQGPQGPQEQQGPQGHQGFNGYPDQHGSR</sequence>
<evidence type="ECO:0000313" key="5">
    <source>
        <dbReference type="Proteomes" id="UP000776650"/>
    </source>
</evidence>
<feature type="region of interest" description="Disordered" evidence="1">
    <location>
        <begin position="583"/>
        <end position="641"/>
    </location>
</feature>
<gene>
    <name evidence="4" type="ORF">K8V11_12460</name>
</gene>
<keyword evidence="2" id="KW-1133">Transmembrane helix</keyword>
<protein>
    <submittedName>
        <fullName evidence="4">VWA domain-containing protein</fullName>
    </submittedName>
</protein>
<dbReference type="RefSeq" id="WP_303914791.1">
    <property type="nucleotide sequence ID" value="NZ_DYXM01000239.1"/>
</dbReference>
<keyword evidence="2" id="KW-0472">Membrane</keyword>
<feature type="transmembrane region" description="Helical" evidence="2">
    <location>
        <begin position="644"/>
        <end position="667"/>
    </location>
</feature>
<reference evidence="4" key="2">
    <citation type="submission" date="2021-09" db="EMBL/GenBank/DDBJ databases">
        <authorList>
            <person name="Gilroy R."/>
        </authorList>
    </citation>
    <scope>NUCLEOTIDE SEQUENCE</scope>
    <source>
        <strain evidence="4">ChiGjej1B1-18357</strain>
    </source>
</reference>
<accession>A0A921F718</accession>
<feature type="compositionally biased region" description="Low complexity" evidence="1">
    <location>
        <begin position="689"/>
        <end position="704"/>
    </location>
</feature>
<feature type="region of interest" description="Disordered" evidence="1">
    <location>
        <begin position="672"/>
        <end position="716"/>
    </location>
</feature>
<dbReference type="Gene3D" id="3.40.50.410">
    <property type="entry name" value="von Willebrand factor, type A domain"/>
    <property type="match status" value="1"/>
</dbReference>
<feature type="domain" description="VWFA" evidence="3">
    <location>
        <begin position="66"/>
        <end position="251"/>
    </location>
</feature>
<dbReference type="SUPFAM" id="SSF53300">
    <property type="entry name" value="vWA-like"/>
    <property type="match status" value="1"/>
</dbReference>
<evidence type="ECO:0000256" key="1">
    <source>
        <dbReference type="SAM" id="MobiDB-lite"/>
    </source>
</evidence>
<evidence type="ECO:0000256" key="2">
    <source>
        <dbReference type="SAM" id="Phobius"/>
    </source>
</evidence>
<feature type="region of interest" description="Disordered" evidence="1">
    <location>
        <begin position="334"/>
        <end position="361"/>
    </location>
</feature>
<dbReference type="SMART" id="SM00327">
    <property type="entry name" value="VWA"/>
    <property type="match status" value="1"/>
</dbReference>
<evidence type="ECO:0000313" key="4">
    <source>
        <dbReference type="EMBL" id="HJE91809.1"/>
    </source>
</evidence>
<feature type="compositionally biased region" description="Low complexity" evidence="1">
    <location>
        <begin position="624"/>
        <end position="637"/>
    </location>
</feature>
<keyword evidence="2" id="KW-0812">Transmembrane</keyword>